<name>A0ABV8PG23_9FLAO</name>
<evidence type="ECO:0000313" key="3">
    <source>
        <dbReference type="Proteomes" id="UP001595841"/>
    </source>
</evidence>
<dbReference type="PANTHER" id="PTHR43976:SF9">
    <property type="entry name" value="OXIDOREDUCTASE"/>
    <property type="match status" value="1"/>
</dbReference>
<dbReference type="Pfam" id="PF00106">
    <property type="entry name" value="adh_short"/>
    <property type="match status" value="1"/>
</dbReference>
<dbReference type="InterPro" id="IPR051911">
    <property type="entry name" value="SDR_oxidoreductase"/>
</dbReference>
<dbReference type="InterPro" id="IPR020904">
    <property type="entry name" value="Sc_DH/Rdtase_CS"/>
</dbReference>
<dbReference type="EC" id="1.1.-.-" evidence="2"/>
<dbReference type="PRINTS" id="PR00080">
    <property type="entry name" value="SDRFAMILY"/>
</dbReference>
<dbReference type="RefSeq" id="WP_379762333.1">
    <property type="nucleotide sequence ID" value="NZ_JBHSCL010000003.1"/>
</dbReference>
<reference evidence="3" key="1">
    <citation type="journal article" date="2019" name="Int. J. Syst. Evol. Microbiol.">
        <title>The Global Catalogue of Microorganisms (GCM) 10K type strain sequencing project: providing services to taxonomists for standard genome sequencing and annotation.</title>
        <authorList>
            <consortium name="The Broad Institute Genomics Platform"/>
            <consortium name="The Broad Institute Genome Sequencing Center for Infectious Disease"/>
            <person name="Wu L."/>
            <person name="Ma J."/>
        </authorList>
    </citation>
    <scope>NUCLEOTIDE SEQUENCE [LARGE SCALE GENOMIC DNA]</scope>
    <source>
        <strain evidence="3">CGMCC 1.15774</strain>
    </source>
</reference>
<keyword evidence="2" id="KW-0560">Oxidoreductase</keyword>
<dbReference type="PROSITE" id="PS00061">
    <property type="entry name" value="ADH_SHORT"/>
    <property type="match status" value="1"/>
</dbReference>
<dbReference type="InterPro" id="IPR002347">
    <property type="entry name" value="SDR_fam"/>
</dbReference>
<proteinExistence type="inferred from homology"/>
<evidence type="ECO:0000256" key="1">
    <source>
        <dbReference type="RuleBase" id="RU000363"/>
    </source>
</evidence>
<gene>
    <name evidence="2" type="ORF">ACFOWS_02315</name>
</gene>
<comment type="similarity">
    <text evidence="1">Belongs to the short-chain dehydrogenases/reductases (SDR) family.</text>
</comment>
<accession>A0ABV8PG23</accession>
<dbReference type="EMBL" id="JBHSCL010000003">
    <property type="protein sequence ID" value="MFC4218947.1"/>
    <property type="molecule type" value="Genomic_DNA"/>
</dbReference>
<dbReference type="GO" id="GO:0016491">
    <property type="term" value="F:oxidoreductase activity"/>
    <property type="evidence" value="ECO:0007669"/>
    <property type="project" value="UniProtKB-KW"/>
</dbReference>
<dbReference type="CDD" id="cd05374">
    <property type="entry name" value="17beta-HSD-like_SDR_c"/>
    <property type="match status" value="1"/>
</dbReference>
<organism evidence="2 3">
    <name type="scientific">Flagellimonas marina</name>
    <dbReference type="NCBI Taxonomy" id="1775168"/>
    <lineage>
        <taxon>Bacteria</taxon>
        <taxon>Pseudomonadati</taxon>
        <taxon>Bacteroidota</taxon>
        <taxon>Flavobacteriia</taxon>
        <taxon>Flavobacteriales</taxon>
        <taxon>Flavobacteriaceae</taxon>
        <taxon>Flagellimonas</taxon>
    </lineage>
</organism>
<dbReference type="PRINTS" id="PR00081">
    <property type="entry name" value="GDHRDH"/>
</dbReference>
<protein>
    <submittedName>
        <fullName evidence="2">SDR family oxidoreductase</fullName>
        <ecNumber evidence="2">1.1.-.-</ecNumber>
    </submittedName>
</protein>
<dbReference type="SUPFAM" id="SSF51735">
    <property type="entry name" value="NAD(P)-binding Rossmann-fold domains"/>
    <property type="match status" value="1"/>
</dbReference>
<keyword evidence="3" id="KW-1185">Reference proteome</keyword>
<dbReference type="Gene3D" id="3.40.50.720">
    <property type="entry name" value="NAD(P)-binding Rossmann-like Domain"/>
    <property type="match status" value="1"/>
</dbReference>
<dbReference type="Proteomes" id="UP001595841">
    <property type="component" value="Unassembled WGS sequence"/>
</dbReference>
<evidence type="ECO:0000313" key="2">
    <source>
        <dbReference type="EMBL" id="MFC4218947.1"/>
    </source>
</evidence>
<sequence length="298" mass="32453">MSKQHQNVIVTGSSNGFGYLTVLTMARKGHQVFATMRNVNGSNAAKRDELLRIAENESLDIKVVELDVTDQNSIDIATAQIQKEADHIDVLVNNAGTMFVGISEAYSIKQIEDQMSVNFYGPIRMAKAFLPMLKKNGGLITNVSSVAGRLAFPYFGVYCASKWAMEAYFESLGYELAPYGVDVTIVEPGPFATNLLHSGPKEADSEVIKTYGEDAKVPGTTLEGFDTMFKSGGPDVDPQHVADVISNLVHTEQGQRPIRTVVGQDFGTVELNNAVAPIQRRLIADVLQMNHLLGVSKN</sequence>
<comment type="caution">
    <text evidence="2">The sequence shown here is derived from an EMBL/GenBank/DDBJ whole genome shotgun (WGS) entry which is preliminary data.</text>
</comment>
<dbReference type="InterPro" id="IPR036291">
    <property type="entry name" value="NAD(P)-bd_dom_sf"/>
</dbReference>
<dbReference type="PANTHER" id="PTHR43976">
    <property type="entry name" value="SHORT CHAIN DEHYDROGENASE"/>
    <property type="match status" value="1"/>
</dbReference>